<feature type="domain" description="4Fe-4S ferredoxin-type" evidence="11">
    <location>
        <begin position="7"/>
        <end position="36"/>
    </location>
</feature>
<gene>
    <name evidence="12" type="primary">narH</name>
    <name evidence="12" type="ORF">SporoS204_11640</name>
</gene>
<evidence type="ECO:0000256" key="4">
    <source>
        <dbReference type="ARBA" id="ARBA00022448"/>
    </source>
</evidence>
<dbReference type="Pfam" id="PF13247">
    <property type="entry name" value="Fer4_11"/>
    <property type="match status" value="1"/>
</dbReference>
<keyword evidence="9" id="KW-0408">Iron</keyword>
<comment type="subcellular location">
    <subcellularLocation>
        <location evidence="3">Cell envelope</location>
    </subcellularLocation>
</comment>
<keyword evidence="7" id="KW-0677">Repeat</keyword>
<evidence type="ECO:0000256" key="6">
    <source>
        <dbReference type="ARBA" id="ARBA00022723"/>
    </source>
</evidence>
<organism evidence="12 13">
    <name type="scientific">Sporosarcina ureae</name>
    <dbReference type="NCBI Taxonomy" id="1571"/>
    <lineage>
        <taxon>Bacteria</taxon>
        <taxon>Bacillati</taxon>
        <taxon>Bacillota</taxon>
        <taxon>Bacilli</taxon>
        <taxon>Bacillales</taxon>
        <taxon>Caryophanaceae</taxon>
        <taxon>Sporosarcina</taxon>
    </lineage>
</organism>
<evidence type="ECO:0000256" key="2">
    <source>
        <dbReference type="ARBA" id="ARBA00001966"/>
    </source>
</evidence>
<evidence type="ECO:0000256" key="8">
    <source>
        <dbReference type="ARBA" id="ARBA00022982"/>
    </source>
</evidence>
<protein>
    <submittedName>
        <fullName evidence="12">Nitrate reductase subunit beta</fullName>
    </submittedName>
</protein>
<dbReference type="InterPro" id="IPR029263">
    <property type="entry name" value="Nitr_red_bet_C"/>
</dbReference>
<dbReference type="SUPFAM" id="SSF54862">
    <property type="entry name" value="4Fe-4S ferredoxins"/>
    <property type="match status" value="1"/>
</dbReference>
<evidence type="ECO:0000256" key="10">
    <source>
        <dbReference type="ARBA" id="ARBA00023014"/>
    </source>
</evidence>
<dbReference type="InterPro" id="IPR038262">
    <property type="entry name" value="Nitr_red_bet_C_sf"/>
</dbReference>
<feature type="domain" description="4Fe-4S ferredoxin-type" evidence="11">
    <location>
        <begin position="174"/>
        <end position="205"/>
    </location>
</feature>
<feature type="domain" description="4Fe-4S ferredoxin-type" evidence="11">
    <location>
        <begin position="207"/>
        <end position="236"/>
    </location>
</feature>
<dbReference type="NCBIfam" id="TIGR01660">
    <property type="entry name" value="narH"/>
    <property type="match status" value="1"/>
</dbReference>
<evidence type="ECO:0000313" key="13">
    <source>
        <dbReference type="Proteomes" id="UP000192486"/>
    </source>
</evidence>
<reference evidence="12 13" key="1">
    <citation type="submission" date="2016-04" db="EMBL/GenBank/DDBJ databases">
        <title>Comparative Genomics and Epigenetics of Sporosarcina ureae.</title>
        <authorList>
            <person name="Oliver A.S."/>
            <person name="Cooper K.K."/>
        </authorList>
    </citation>
    <scope>NUCLEOTIDE SEQUENCE [LARGE SCALE GENOMIC DNA]</scope>
    <source>
        <strain evidence="12 13">S204</strain>
    </source>
</reference>
<evidence type="ECO:0000256" key="9">
    <source>
        <dbReference type="ARBA" id="ARBA00023004"/>
    </source>
</evidence>
<dbReference type="InterPro" id="IPR006547">
    <property type="entry name" value="NO3_Rdtase_bsu"/>
</dbReference>
<comment type="cofactor">
    <cofactor evidence="1">
        <name>[3Fe-4S] cluster</name>
        <dbReference type="ChEBI" id="CHEBI:21137"/>
    </cofactor>
</comment>
<evidence type="ECO:0000259" key="11">
    <source>
        <dbReference type="PROSITE" id="PS51379"/>
    </source>
</evidence>
<dbReference type="Gene3D" id="1.10.3650.10">
    <property type="entry name" value="nitrate reductase domain like"/>
    <property type="match status" value="1"/>
</dbReference>
<dbReference type="PANTHER" id="PTHR43518">
    <property type="entry name" value="NITRATE REDUCTASE BETA SUBUNIT"/>
    <property type="match status" value="1"/>
</dbReference>
<keyword evidence="8" id="KW-0249">Electron transport</keyword>
<comment type="cofactor">
    <cofactor evidence="2">
        <name>[4Fe-4S] cluster</name>
        <dbReference type="ChEBI" id="CHEBI:49883"/>
    </cofactor>
</comment>
<dbReference type="PANTHER" id="PTHR43518:SF1">
    <property type="entry name" value="RESPIRATORY NITRATE REDUCTASE 1 BETA CHAIN"/>
    <property type="match status" value="1"/>
</dbReference>
<dbReference type="RefSeq" id="WP_029053564.1">
    <property type="nucleotide sequence ID" value="NZ_CP015108.1"/>
</dbReference>
<keyword evidence="4" id="KW-0813">Transport</keyword>
<evidence type="ECO:0000256" key="1">
    <source>
        <dbReference type="ARBA" id="ARBA00001927"/>
    </source>
</evidence>
<name>A0ABN4YVA1_SPOUR</name>
<keyword evidence="13" id="KW-1185">Reference proteome</keyword>
<dbReference type="Gene3D" id="3.30.70.20">
    <property type="match status" value="3"/>
</dbReference>
<dbReference type="Proteomes" id="UP000192486">
    <property type="component" value="Chromosome"/>
</dbReference>
<evidence type="ECO:0000256" key="5">
    <source>
        <dbReference type="ARBA" id="ARBA00022485"/>
    </source>
</evidence>
<keyword evidence="6" id="KW-0479">Metal-binding</keyword>
<dbReference type="InterPro" id="IPR017896">
    <property type="entry name" value="4Fe4S_Fe-S-bd"/>
</dbReference>
<keyword evidence="10" id="KW-0411">Iron-sulfur</keyword>
<evidence type="ECO:0000256" key="3">
    <source>
        <dbReference type="ARBA" id="ARBA00004196"/>
    </source>
</evidence>
<dbReference type="PROSITE" id="PS51379">
    <property type="entry name" value="4FE4S_FER_2"/>
    <property type="match status" value="3"/>
</dbReference>
<sequence length="538" mass="61062">MKIKAQVAMVMNLDKCIGCHTCSVTCKTTWTNREGAEYMWFNNVETKPGIGYPKRWEDQELYKGGWQLRKGKLELKSGSKLSKVALGKIFYNPDMPEMKDYYEPWTYDYEKLTSAPDQEHTPVARAKSVVTGEYMDPEWGPNWEDQLAGAHITGPTDPNIEKIEEEIKFNFEQAFMMYLPRLCEHCLNPSCVASCPSGAMYKRDEDGIVLVDQEACRGWRYCMTGCPYKKVYFNWKTNKAEKCTFCFPRVESGLPTVCSETCTGRIRYLGVLLYDADRVQEAASTPDPKDLYQAQCDLFLDPHDPEIIEQAIKDGISEDWIEAAQNSPVYKLAIEYKLAFPLHPEYRTLPMVWYVPPLSPIMNYFEGKDSIKNPDMIFPAIEEMRIPLQYLANMLTAGDVDIVKGGLQRMAMMRSYMRAVSSGKDFDESKLERVGLTAKQTKQMYRLLAIAKYEDRFVIPTSHKESQMNVYRSQGSAGYDGMGTYGEQAPAQNPYSSFSVMGSDGGCDGCGPVTPGAAPVKTGKQIYEENFYGGIWRD</sequence>
<dbReference type="EMBL" id="CP015108">
    <property type="protein sequence ID" value="ARF14741.1"/>
    <property type="molecule type" value="Genomic_DNA"/>
</dbReference>
<dbReference type="CDD" id="cd10557">
    <property type="entry name" value="NarH_beta-like"/>
    <property type="match status" value="1"/>
</dbReference>
<keyword evidence="5" id="KW-0004">4Fe-4S</keyword>
<proteinExistence type="predicted"/>
<evidence type="ECO:0000256" key="7">
    <source>
        <dbReference type="ARBA" id="ARBA00022737"/>
    </source>
</evidence>
<accession>A0ABN4YVA1</accession>
<evidence type="ECO:0000313" key="12">
    <source>
        <dbReference type="EMBL" id="ARF14741.1"/>
    </source>
</evidence>
<dbReference type="Pfam" id="PF14711">
    <property type="entry name" value="Nitr_red_bet_C"/>
    <property type="match status" value="1"/>
</dbReference>